<dbReference type="Pfam" id="PF03788">
    <property type="entry name" value="LrgA"/>
    <property type="match status" value="1"/>
</dbReference>
<dbReference type="PANTHER" id="PTHR33931:SF5">
    <property type="entry name" value="UPF0299 MEMBRANE PROTEIN YOHJ"/>
    <property type="match status" value="1"/>
</dbReference>
<proteinExistence type="predicted"/>
<dbReference type="OrthoDB" id="385012at2"/>
<dbReference type="GO" id="GO:0005886">
    <property type="term" value="C:plasma membrane"/>
    <property type="evidence" value="ECO:0007669"/>
    <property type="project" value="UniProtKB-SubCell"/>
</dbReference>
<evidence type="ECO:0000313" key="8">
    <source>
        <dbReference type="Proteomes" id="UP000013526"/>
    </source>
</evidence>
<sequence length="130" mass="14329">MLAQRALIYFRDFMVIIACLLIGKALAAMLPFAFPGSILGLLTLFVLLSLQIVKLGWVEQGAGLLLRHMGVLFVPVAVGLVAWLEPLSQSIELILLCVVVGIVLILAVVGRLYQRMNQQMNQKINQRVDS</sequence>
<name>R1F1Q6_9GAMM</name>
<reference evidence="7 8" key="1">
    <citation type="journal article" date="2013" name="Genome Announc.">
        <title>Draft Genome Sequence of Aeromonas molluscorum Strain 848TT, Isolated from Bivalve Molluscs.</title>
        <authorList>
            <person name="Spataro N."/>
            <person name="Farfan M."/>
            <person name="Albarral V."/>
            <person name="Sanglas A."/>
            <person name="Loren J.G."/>
            <person name="Fuste M.C."/>
            <person name="Bosch E."/>
        </authorList>
    </citation>
    <scope>NUCLEOTIDE SEQUENCE [LARGE SCALE GENOMIC DNA]</scope>
    <source>
        <strain evidence="7 8">848</strain>
    </source>
</reference>
<dbReference type="PANTHER" id="PTHR33931">
    <property type="entry name" value="HOLIN-LIKE PROTEIN CIDA-RELATED"/>
    <property type="match status" value="1"/>
</dbReference>
<feature type="transmembrane region" description="Helical" evidence="6">
    <location>
        <begin position="64"/>
        <end position="84"/>
    </location>
</feature>
<keyword evidence="3 6" id="KW-0812">Transmembrane</keyword>
<dbReference type="PATRIC" id="fig|1268236.3.peg.3458"/>
<evidence type="ECO:0000256" key="1">
    <source>
        <dbReference type="ARBA" id="ARBA00004651"/>
    </source>
</evidence>
<feature type="transmembrane region" description="Helical" evidence="6">
    <location>
        <begin position="90"/>
        <end position="113"/>
    </location>
</feature>
<accession>R1F1Q6</accession>
<keyword evidence="4 6" id="KW-1133">Transmembrane helix</keyword>
<evidence type="ECO:0000256" key="3">
    <source>
        <dbReference type="ARBA" id="ARBA00022692"/>
    </source>
</evidence>
<evidence type="ECO:0000256" key="4">
    <source>
        <dbReference type="ARBA" id="ARBA00022989"/>
    </source>
</evidence>
<organism evidence="7 8">
    <name type="scientific">Aeromonas molluscorum 848</name>
    <dbReference type="NCBI Taxonomy" id="1268236"/>
    <lineage>
        <taxon>Bacteria</taxon>
        <taxon>Pseudomonadati</taxon>
        <taxon>Pseudomonadota</taxon>
        <taxon>Gammaproteobacteria</taxon>
        <taxon>Aeromonadales</taxon>
        <taxon>Aeromonadaceae</taxon>
        <taxon>Aeromonas</taxon>
    </lineage>
</organism>
<keyword evidence="5 6" id="KW-0472">Membrane</keyword>
<feature type="transmembrane region" description="Helical" evidence="6">
    <location>
        <begin position="38"/>
        <end position="57"/>
    </location>
</feature>
<comment type="caution">
    <text evidence="7">The sequence shown here is derived from an EMBL/GenBank/DDBJ whole genome shotgun (WGS) entry which is preliminary data.</text>
</comment>
<keyword evidence="8" id="KW-1185">Reference proteome</keyword>
<protein>
    <submittedName>
        <fullName evidence="7">LrgA family protein</fullName>
    </submittedName>
</protein>
<dbReference type="RefSeq" id="WP_005907750.1">
    <property type="nucleotide sequence ID" value="NZ_AQGQ01000169.1"/>
</dbReference>
<dbReference type="EMBL" id="AQGQ01000169">
    <property type="protein sequence ID" value="EOD53782.1"/>
    <property type="molecule type" value="Genomic_DNA"/>
</dbReference>
<evidence type="ECO:0000256" key="5">
    <source>
        <dbReference type="ARBA" id="ARBA00023136"/>
    </source>
</evidence>
<comment type="subcellular location">
    <subcellularLocation>
        <location evidence="1">Cell membrane</location>
        <topology evidence="1">Multi-pass membrane protein</topology>
    </subcellularLocation>
</comment>
<dbReference type="Proteomes" id="UP000013526">
    <property type="component" value="Unassembled WGS sequence"/>
</dbReference>
<feature type="transmembrane region" description="Helical" evidence="6">
    <location>
        <begin position="12"/>
        <end position="32"/>
    </location>
</feature>
<evidence type="ECO:0000256" key="2">
    <source>
        <dbReference type="ARBA" id="ARBA00022475"/>
    </source>
</evidence>
<gene>
    <name evidence="7" type="ORF">G113_17752</name>
</gene>
<evidence type="ECO:0000256" key="6">
    <source>
        <dbReference type="SAM" id="Phobius"/>
    </source>
</evidence>
<evidence type="ECO:0000313" key="7">
    <source>
        <dbReference type="EMBL" id="EOD53782.1"/>
    </source>
</evidence>
<dbReference type="AlphaFoldDB" id="R1F1Q6"/>
<dbReference type="InterPro" id="IPR005538">
    <property type="entry name" value="LrgA/CidA"/>
</dbReference>
<keyword evidence="2" id="KW-1003">Cell membrane</keyword>